<comment type="caution">
    <text evidence="1">The sequence shown here is derived from an EMBL/GenBank/DDBJ whole genome shotgun (WGS) entry which is preliminary data.</text>
</comment>
<accession>A0A0R2F7N6</accession>
<dbReference type="Proteomes" id="UP000051442">
    <property type="component" value="Unassembled WGS sequence"/>
</dbReference>
<dbReference type="STRING" id="1423804.FD14_GL001252"/>
<keyword evidence="2" id="KW-1185">Reference proteome</keyword>
<proteinExistence type="predicted"/>
<dbReference type="EMBL" id="AYZM01000125">
    <property type="protein sequence ID" value="KRN21132.1"/>
    <property type="molecule type" value="Genomic_DNA"/>
</dbReference>
<gene>
    <name evidence="1" type="ORF">FD14_GL001252</name>
</gene>
<protein>
    <submittedName>
        <fullName evidence="1">Uncharacterized protein</fullName>
    </submittedName>
</protein>
<dbReference type="PATRIC" id="fig|1423804.4.peg.1347"/>
<evidence type="ECO:0000313" key="1">
    <source>
        <dbReference type="EMBL" id="KRN21132.1"/>
    </source>
</evidence>
<name>A0A0R2F7N6_9LACO</name>
<reference evidence="1 2" key="1">
    <citation type="journal article" date="2015" name="Genome Announc.">
        <title>Expanding the biotechnology potential of lactobacilli through comparative genomics of 213 strains and associated genera.</title>
        <authorList>
            <person name="Sun Z."/>
            <person name="Harris H.M."/>
            <person name="McCann A."/>
            <person name="Guo C."/>
            <person name="Argimon S."/>
            <person name="Zhang W."/>
            <person name="Yang X."/>
            <person name="Jeffery I.B."/>
            <person name="Cooney J.C."/>
            <person name="Kagawa T.F."/>
            <person name="Liu W."/>
            <person name="Song Y."/>
            <person name="Salvetti E."/>
            <person name="Wrobel A."/>
            <person name="Rasinkangas P."/>
            <person name="Parkhill J."/>
            <person name="Rea M.C."/>
            <person name="O'Sullivan O."/>
            <person name="Ritari J."/>
            <person name="Douillard F.P."/>
            <person name="Paul Ross R."/>
            <person name="Yang R."/>
            <person name="Briner A.E."/>
            <person name="Felis G.E."/>
            <person name="de Vos W.M."/>
            <person name="Barrangou R."/>
            <person name="Klaenhammer T.R."/>
            <person name="Caufield P.W."/>
            <person name="Cui Y."/>
            <person name="Zhang H."/>
            <person name="O'Toole P.W."/>
        </authorList>
    </citation>
    <scope>NUCLEOTIDE SEQUENCE [LARGE SCALE GENOMIC DNA]</scope>
    <source>
        <strain evidence="1 2">DSM 23365</strain>
    </source>
</reference>
<organism evidence="1 2">
    <name type="scientific">Secundilactobacillus similis DSM 23365 = JCM 2765</name>
    <dbReference type="NCBI Taxonomy" id="1423804"/>
    <lineage>
        <taxon>Bacteria</taxon>
        <taxon>Bacillati</taxon>
        <taxon>Bacillota</taxon>
        <taxon>Bacilli</taxon>
        <taxon>Lactobacillales</taxon>
        <taxon>Lactobacillaceae</taxon>
        <taxon>Secundilactobacillus</taxon>
    </lineage>
</organism>
<dbReference type="AlphaFoldDB" id="A0A0R2F7N6"/>
<evidence type="ECO:0000313" key="2">
    <source>
        <dbReference type="Proteomes" id="UP000051442"/>
    </source>
</evidence>
<sequence length="165" mass="19052">MGAFGLALVANPSSASAKTYTNPTSLQKHNWYSYHEDEYGTWRYYKLHFAAHSVYEFTKTSRSGKWTENKIPANRYFFKSANKAHWYNYGATNVDNLLTRSIKMAKATKTGTDGKTHLVLYSFDRSNNKGGINLTGPYKTWTYFTSAKYVSNTYEYYQTVNYLVK</sequence>